<accession>A0A5K7XQ73</accession>
<dbReference type="AlphaFoldDB" id="A0A5K7XQ73"/>
<keyword evidence="2" id="KW-1185">Reference proteome</keyword>
<organism evidence="1 2">
    <name type="scientific">Lacipirellula parvula</name>
    <dbReference type="NCBI Taxonomy" id="2650471"/>
    <lineage>
        <taxon>Bacteria</taxon>
        <taxon>Pseudomonadati</taxon>
        <taxon>Planctomycetota</taxon>
        <taxon>Planctomycetia</taxon>
        <taxon>Pirellulales</taxon>
        <taxon>Lacipirellulaceae</taxon>
        <taxon>Lacipirellula</taxon>
    </lineage>
</organism>
<protein>
    <submittedName>
        <fullName evidence="1">Uncharacterized protein</fullName>
    </submittedName>
</protein>
<gene>
    <name evidence="1" type="ORF">PLANPX_5311</name>
</gene>
<sequence length="51" mass="6145">MLSAESIWLQACREQRWHSKSSGYCKQRCSRGSRVADWTKWALERIEIIRF</sequence>
<dbReference type="EMBL" id="AP021861">
    <property type="protein sequence ID" value="BBO35699.1"/>
    <property type="molecule type" value="Genomic_DNA"/>
</dbReference>
<evidence type="ECO:0000313" key="2">
    <source>
        <dbReference type="Proteomes" id="UP000326837"/>
    </source>
</evidence>
<evidence type="ECO:0000313" key="1">
    <source>
        <dbReference type="EMBL" id="BBO35699.1"/>
    </source>
</evidence>
<dbReference type="Proteomes" id="UP000326837">
    <property type="component" value="Chromosome"/>
</dbReference>
<dbReference type="KEGG" id="lpav:PLANPX_5311"/>
<proteinExistence type="predicted"/>
<name>A0A5K7XQ73_9BACT</name>
<reference evidence="2" key="1">
    <citation type="submission" date="2019-10" db="EMBL/GenBank/DDBJ databases">
        <title>Lacipirellula parvula gen. nov., sp. nov., representing a lineage of planctomycetes widespread in freshwater anoxic habitats, and description of the family Lacipirellulaceae.</title>
        <authorList>
            <person name="Dedysh S.N."/>
            <person name="Kulichevskaya I.S."/>
            <person name="Beletsky A.V."/>
            <person name="Rakitin A.L."/>
            <person name="Mardanov A.V."/>
            <person name="Ivanova A.A."/>
            <person name="Saltykova V.X."/>
            <person name="Rijpstra W.I.C."/>
            <person name="Sinninghe Damste J.S."/>
            <person name="Ravin N.V."/>
        </authorList>
    </citation>
    <scope>NUCLEOTIDE SEQUENCE [LARGE SCALE GENOMIC DNA]</scope>
    <source>
        <strain evidence="2">PX69</strain>
    </source>
</reference>